<dbReference type="AlphaFoldDB" id="A0A1F6AH53"/>
<dbReference type="STRING" id="1798392.A3A79_01860"/>
<reference evidence="1 2" key="1">
    <citation type="journal article" date="2016" name="Nat. Commun.">
        <title>Thousands of microbial genomes shed light on interconnected biogeochemical processes in an aquifer system.</title>
        <authorList>
            <person name="Anantharaman K."/>
            <person name="Brown C.T."/>
            <person name="Hug L.A."/>
            <person name="Sharon I."/>
            <person name="Castelle C.J."/>
            <person name="Probst A.J."/>
            <person name="Thomas B.C."/>
            <person name="Singh A."/>
            <person name="Wilkins M.J."/>
            <person name="Karaoz U."/>
            <person name="Brodie E.L."/>
            <person name="Williams K.H."/>
            <person name="Hubbard S.S."/>
            <person name="Banfield J.F."/>
        </authorList>
    </citation>
    <scope>NUCLEOTIDE SEQUENCE [LARGE SCALE GENOMIC DNA]</scope>
</reference>
<protein>
    <submittedName>
        <fullName evidence="1">Uncharacterized protein</fullName>
    </submittedName>
</protein>
<name>A0A1F6AH53_9BACT</name>
<gene>
    <name evidence="1" type="ORF">A3A79_01860</name>
</gene>
<dbReference type="Proteomes" id="UP000178759">
    <property type="component" value="Unassembled WGS sequence"/>
</dbReference>
<dbReference type="EMBL" id="MFJV01000001">
    <property type="protein sequence ID" value="OGG23926.1"/>
    <property type="molecule type" value="Genomic_DNA"/>
</dbReference>
<organism evidence="1 2">
    <name type="scientific">Candidatus Gottesmanbacteria bacterium RIFCSPLOWO2_01_FULL_43_11b</name>
    <dbReference type="NCBI Taxonomy" id="1798392"/>
    <lineage>
        <taxon>Bacteria</taxon>
        <taxon>Candidatus Gottesmaniibacteriota</taxon>
    </lineage>
</organism>
<evidence type="ECO:0000313" key="1">
    <source>
        <dbReference type="EMBL" id="OGG23926.1"/>
    </source>
</evidence>
<evidence type="ECO:0000313" key="2">
    <source>
        <dbReference type="Proteomes" id="UP000178759"/>
    </source>
</evidence>
<proteinExistence type="predicted"/>
<comment type="caution">
    <text evidence="1">The sequence shown here is derived from an EMBL/GenBank/DDBJ whole genome shotgun (WGS) entry which is preliminary data.</text>
</comment>
<sequence length="69" mass="8195">MPLVWDYPKAKLTRSRRGSVLLLERLINFGPGKGEKIHLRKVKEHWGALRLFPNKRRLMELFLWGKPQS</sequence>
<accession>A0A1F6AH53</accession>